<evidence type="ECO:0000313" key="5">
    <source>
        <dbReference type="Proteomes" id="UP000827284"/>
    </source>
</evidence>
<feature type="compositionally biased region" description="Low complexity" evidence="1">
    <location>
        <begin position="165"/>
        <end position="190"/>
    </location>
</feature>
<accession>A0A9P3HDM4</accession>
<keyword evidence="3" id="KW-0732">Signal</keyword>
<dbReference type="Proteomes" id="UP000827284">
    <property type="component" value="Unassembled WGS sequence"/>
</dbReference>
<feature type="region of interest" description="Disordered" evidence="1">
    <location>
        <begin position="433"/>
        <end position="499"/>
    </location>
</feature>
<gene>
    <name evidence="4" type="ORF">EMPS_06921</name>
</gene>
<feature type="transmembrane region" description="Helical" evidence="2">
    <location>
        <begin position="217"/>
        <end position="240"/>
    </location>
</feature>
<feature type="signal peptide" evidence="3">
    <location>
        <begin position="1"/>
        <end position="41"/>
    </location>
</feature>
<reference evidence="4" key="1">
    <citation type="submission" date="2021-11" db="EMBL/GenBank/DDBJ databases">
        <authorList>
            <person name="Herlambang A."/>
            <person name="Guo Y."/>
            <person name="Takashima Y."/>
            <person name="Nishizawa T."/>
        </authorList>
    </citation>
    <scope>NUCLEOTIDE SEQUENCE</scope>
    <source>
        <strain evidence="4">E1425</strain>
    </source>
</reference>
<keyword evidence="2" id="KW-1133">Transmembrane helix</keyword>
<dbReference type="EMBL" id="BQFW01000009">
    <property type="protein sequence ID" value="GJJ74563.1"/>
    <property type="molecule type" value="Genomic_DNA"/>
</dbReference>
<feature type="compositionally biased region" description="Low complexity" evidence="1">
    <location>
        <begin position="433"/>
        <end position="443"/>
    </location>
</feature>
<dbReference type="AlphaFoldDB" id="A0A9P3HDM4"/>
<evidence type="ECO:0000256" key="2">
    <source>
        <dbReference type="SAM" id="Phobius"/>
    </source>
</evidence>
<keyword evidence="5" id="KW-1185">Reference proteome</keyword>
<evidence type="ECO:0000256" key="3">
    <source>
        <dbReference type="SAM" id="SignalP"/>
    </source>
</evidence>
<feature type="compositionally biased region" description="Polar residues" evidence="1">
    <location>
        <begin position="461"/>
        <end position="472"/>
    </location>
</feature>
<evidence type="ECO:0000256" key="1">
    <source>
        <dbReference type="SAM" id="MobiDB-lite"/>
    </source>
</evidence>
<feature type="region of interest" description="Disordered" evidence="1">
    <location>
        <begin position="165"/>
        <end position="212"/>
    </location>
</feature>
<proteinExistence type="predicted"/>
<keyword evidence="2" id="KW-0472">Membrane</keyword>
<feature type="chain" id="PRO_5040140574" description="Mid2 domain-containing protein" evidence="3">
    <location>
        <begin position="42"/>
        <end position="499"/>
    </location>
</feature>
<comment type="caution">
    <text evidence="4">The sequence shown here is derived from an EMBL/GenBank/DDBJ whole genome shotgun (WGS) entry which is preliminary data.</text>
</comment>
<reference evidence="4" key="2">
    <citation type="journal article" date="2022" name="Microbiol. Resour. Announc.">
        <title>Whole-Genome Sequence of Entomortierella parvispora E1425, a Mucoromycotan Fungus Associated with Burkholderiaceae-Related Endosymbiotic Bacteria.</title>
        <authorList>
            <person name="Herlambang A."/>
            <person name="Guo Y."/>
            <person name="Takashima Y."/>
            <person name="Narisawa K."/>
            <person name="Ohta H."/>
            <person name="Nishizawa T."/>
        </authorList>
    </citation>
    <scope>NUCLEOTIDE SEQUENCE</scope>
    <source>
        <strain evidence="4">E1425</strain>
    </source>
</reference>
<dbReference type="CDD" id="cd12087">
    <property type="entry name" value="TM_EGFR-like"/>
    <property type="match status" value="1"/>
</dbReference>
<dbReference type="OrthoDB" id="2445818at2759"/>
<feature type="compositionally biased region" description="Polar residues" evidence="1">
    <location>
        <begin position="191"/>
        <end position="203"/>
    </location>
</feature>
<name>A0A9P3HDM4_9FUNG</name>
<keyword evidence="2" id="KW-0812">Transmembrane</keyword>
<evidence type="ECO:0000313" key="4">
    <source>
        <dbReference type="EMBL" id="GJJ74563.1"/>
    </source>
</evidence>
<sequence length="499" mass="51864">MRNHQNQPSRPQSSRRRNGISFLLATALTALLSTNVDFVQADIVCAKPVGGGIYSAGDIMTLDWTATTSGAQFTNLITLTATLACNDGRTIATLPVTDWTHANNWTVPSVGNATTAGGTTGTCLGNAFHVFYSGTYAPIPLLSTPWGPVSCDPITILPSPNMTVPTATTTTSLPTSTAVTTTTIRSTETSKGQTSSATPTPTNKDSDKDSSGPSTTIIVVVAIIAGLVLILLAFGSMWYLRRQKRRRMENAIMPWSNQPNNNFAKISSSTDDGPRSFGAASSVTGAGAYGVGKNKPLPPTGAYYEEDGYGYNDAHARSPPQGYGNYHQGYEGYEGYDQQGYEDEYYNPYYGQGGATPGPTAHRGPGSAYYNGGNQGDLYGVSSAVSPRVAGAAGAGGGYFPPPPPSSAARSPAAMQSAIVGNASLNSLPLTSSSTMLTSSSSTRRAPQLIVAPTPEEESSKTSGVSSPTLASGGTAGMKEEQDKGIPMQDLAPSSSSPR</sequence>
<evidence type="ECO:0008006" key="6">
    <source>
        <dbReference type="Google" id="ProtNLM"/>
    </source>
</evidence>
<protein>
    <recommendedName>
        <fullName evidence="6">Mid2 domain-containing protein</fullName>
    </recommendedName>
</protein>
<organism evidence="4 5">
    <name type="scientific">Entomortierella parvispora</name>
    <dbReference type="NCBI Taxonomy" id="205924"/>
    <lineage>
        <taxon>Eukaryota</taxon>
        <taxon>Fungi</taxon>
        <taxon>Fungi incertae sedis</taxon>
        <taxon>Mucoromycota</taxon>
        <taxon>Mortierellomycotina</taxon>
        <taxon>Mortierellomycetes</taxon>
        <taxon>Mortierellales</taxon>
        <taxon>Mortierellaceae</taxon>
        <taxon>Entomortierella</taxon>
    </lineage>
</organism>